<dbReference type="PANTHER" id="PTHR32347">
    <property type="entry name" value="EFFLUX SYSTEM COMPONENT YKNX-RELATED"/>
    <property type="match status" value="1"/>
</dbReference>
<dbReference type="AlphaFoldDB" id="A0A418KWK3"/>
<dbReference type="Gene3D" id="2.40.420.20">
    <property type="match status" value="1"/>
</dbReference>
<dbReference type="SUPFAM" id="SSF47090">
    <property type="entry name" value="PGBD-like"/>
    <property type="match status" value="1"/>
</dbReference>
<organism evidence="4 5">
    <name type="scientific">Jiangella rhizosphaerae</name>
    <dbReference type="NCBI Taxonomy" id="2293569"/>
    <lineage>
        <taxon>Bacteria</taxon>
        <taxon>Bacillati</taxon>
        <taxon>Actinomycetota</taxon>
        <taxon>Actinomycetes</taxon>
        <taxon>Jiangellales</taxon>
        <taxon>Jiangellaceae</taxon>
        <taxon>Jiangella</taxon>
    </lineage>
</organism>
<keyword evidence="2" id="KW-0175">Coiled coil</keyword>
<evidence type="ECO:0000313" key="4">
    <source>
        <dbReference type="EMBL" id="RIQ35937.1"/>
    </source>
</evidence>
<dbReference type="GO" id="GO:0030313">
    <property type="term" value="C:cell envelope"/>
    <property type="evidence" value="ECO:0007669"/>
    <property type="project" value="UniProtKB-SubCell"/>
</dbReference>
<dbReference type="Proteomes" id="UP000284057">
    <property type="component" value="Unassembled WGS sequence"/>
</dbReference>
<evidence type="ECO:0000313" key="5">
    <source>
        <dbReference type="Proteomes" id="UP000284057"/>
    </source>
</evidence>
<dbReference type="OrthoDB" id="3268648at2"/>
<protein>
    <submittedName>
        <fullName evidence="4">Peptidoglycan-binding protein</fullName>
    </submittedName>
</protein>
<sequence length="448" mass="45714">MSRARSRTLLVVGGTAVIALGAGIFAGTRITSPADAIARTAAPEASEVTVPVELRTLNSEVVTRGDVTAAGAVDVTPEVGGLETPPIVTGQVPEVGAEITEGAALLEIVGRPLIALAGELPMYRSLRPGMSGPDVEQLELTLERLGLDPGRVDDEYTASTGNAVAELFERIGYEPPEPDPQAQGELDAANDAVDQAEDAVEDAEEALDSAGSTSPGPGEAPLDEDALEDALDDAREQLAEAEATRDEAAAAAGTPLPASEVVYVPSLPRRVDEVHVRRGNQVDGAVMSVSGASLVVTANVDEADYELLAVDQAVSIELPTGELVPGTITGIAEAEGEGATGWDVTITPGELTPEQAEALRGQNVRVTVPIESTEGDVLAVPLAALTAGPGGETRVEVMRDGVAELVEVEVGLTAQGYAEVTAVDGTLAEGDLVVVGDGGENTGDGSDE</sequence>
<accession>A0A418KWK3</accession>
<comment type="caution">
    <text evidence="4">The sequence shown here is derived from an EMBL/GenBank/DDBJ whole genome shotgun (WGS) entry which is preliminary data.</text>
</comment>
<dbReference type="InterPro" id="IPR036365">
    <property type="entry name" value="PGBD-like_sf"/>
</dbReference>
<dbReference type="EMBL" id="QUAL01000018">
    <property type="protein sequence ID" value="RIQ35937.1"/>
    <property type="molecule type" value="Genomic_DNA"/>
</dbReference>
<feature type="compositionally biased region" description="Acidic residues" evidence="3">
    <location>
        <begin position="194"/>
        <end position="207"/>
    </location>
</feature>
<dbReference type="Gene3D" id="1.10.101.10">
    <property type="entry name" value="PGBD-like superfamily/PGBD"/>
    <property type="match status" value="1"/>
</dbReference>
<comment type="subcellular location">
    <subcellularLocation>
        <location evidence="1">Cell envelope</location>
    </subcellularLocation>
</comment>
<dbReference type="InterPro" id="IPR050465">
    <property type="entry name" value="UPF0194_transport"/>
</dbReference>
<evidence type="ECO:0000256" key="3">
    <source>
        <dbReference type="SAM" id="MobiDB-lite"/>
    </source>
</evidence>
<name>A0A418KWK3_9ACTN</name>
<proteinExistence type="predicted"/>
<feature type="region of interest" description="Disordered" evidence="3">
    <location>
        <begin position="190"/>
        <end position="224"/>
    </location>
</feature>
<evidence type="ECO:0000256" key="2">
    <source>
        <dbReference type="ARBA" id="ARBA00023054"/>
    </source>
</evidence>
<reference evidence="4 5" key="1">
    <citation type="submission" date="2018-09" db="EMBL/GenBank/DDBJ databases">
        <title>Isolation, diversity and antifungal activity of actinobacteria from wheat.</title>
        <authorList>
            <person name="Han C."/>
        </authorList>
    </citation>
    <scope>NUCLEOTIDE SEQUENCE [LARGE SCALE GENOMIC DNA]</scope>
    <source>
        <strain evidence="4 5">NEAU-YY265</strain>
    </source>
</reference>
<dbReference type="InterPro" id="IPR036366">
    <property type="entry name" value="PGBDSf"/>
</dbReference>
<dbReference type="PANTHER" id="PTHR32347:SF23">
    <property type="entry name" value="BLL5650 PROTEIN"/>
    <property type="match status" value="1"/>
</dbReference>
<evidence type="ECO:0000256" key="1">
    <source>
        <dbReference type="ARBA" id="ARBA00004196"/>
    </source>
</evidence>
<gene>
    <name evidence="4" type="ORF">DY240_02205</name>
</gene>
<keyword evidence="5" id="KW-1185">Reference proteome</keyword>